<keyword evidence="3" id="KW-1185">Reference proteome</keyword>
<dbReference type="AlphaFoldDB" id="A0AAE1ARR9"/>
<dbReference type="Proteomes" id="UP001283361">
    <property type="component" value="Unassembled WGS sequence"/>
</dbReference>
<evidence type="ECO:0000313" key="3">
    <source>
        <dbReference type="Proteomes" id="UP001283361"/>
    </source>
</evidence>
<dbReference type="EMBL" id="JAWDGP010001348">
    <property type="protein sequence ID" value="KAK3792693.1"/>
    <property type="molecule type" value="Genomic_DNA"/>
</dbReference>
<feature type="coiled-coil region" evidence="1">
    <location>
        <begin position="23"/>
        <end position="135"/>
    </location>
</feature>
<sequence length="175" mass="20848">MKKNLNEQYRSKKKEQFSLVCDTEKMQELLNDKKERVIQKERELAQMEAEIELLKQTSSTEYRSQSEELRRLEQEVTQLNTNLTQQKAERDKLVENFTAMQNMFVSVKAEAQQEISRIREEKDEMRAKVKEHADSVKKQLLEILHHAELADEEATKQLTLAKEDSQRRRKRFGLH</sequence>
<proteinExistence type="predicted"/>
<gene>
    <name evidence="2" type="ORF">RRG08_020762</name>
</gene>
<protein>
    <submittedName>
        <fullName evidence="2">Uncharacterized protein</fullName>
    </submittedName>
</protein>
<accession>A0AAE1ARR9</accession>
<reference evidence="2" key="1">
    <citation type="journal article" date="2023" name="G3 (Bethesda)">
        <title>A reference genome for the long-term kleptoplast-retaining sea slug Elysia crispata morphotype clarki.</title>
        <authorList>
            <person name="Eastman K.E."/>
            <person name="Pendleton A.L."/>
            <person name="Shaikh M.A."/>
            <person name="Suttiyut T."/>
            <person name="Ogas R."/>
            <person name="Tomko P."/>
            <person name="Gavelis G."/>
            <person name="Widhalm J.R."/>
            <person name="Wisecaver J.H."/>
        </authorList>
    </citation>
    <scope>NUCLEOTIDE SEQUENCE</scope>
    <source>
        <strain evidence="2">ECLA1</strain>
    </source>
</reference>
<comment type="caution">
    <text evidence="2">The sequence shown here is derived from an EMBL/GenBank/DDBJ whole genome shotgun (WGS) entry which is preliminary data.</text>
</comment>
<keyword evidence="1" id="KW-0175">Coiled coil</keyword>
<organism evidence="2 3">
    <name type="scientific">Elysia crispata</name>
    <name type="common">lettuce slug</name>
    <dbReference type="NCBI Taxonomy" id="231223"/>
    <lineage>
        <taxon>Eukaryota</taxon>
        <taxon>Metazoa</taxon>
        <taxon>Spiralia</taxon>
        <taxon>Lophotrochozoa</taxon>
        <taxon>Mollusca</taxon>
        <taxon>Gastropoda</taxon>
        <taxon>Heterobranchia</taxon>
        <taxon>Euthyneura</taxon>
        <taxon>Panpulmonata</taxon>
        <taxon>Sacoglossa</taxon>
        <taxon>Placobranchoidea</taxon>
        <taxon>Plakobranchidae</taxon>
        <taxon>Elysia</taxon>
    </lineage>
</organism>
<evidence type="ECO:0000256" key="1">
    <source>
        <dbReference type="SAM" id="Coils"/>
    </source>
</evidence>
<name>A0AAE1ARR9_9GAST</name>
<evidence type="ECO:0000313" key="2">
    <source>
        <dbReference type="EMBL" id="KAK3792693.1"/>
    </source>
</evidence>